<dbReference type="InterPro" id="IPR035251">
    <property type="entry name" value="ShlB_POTRA"/>
</dbReference>
<evidence type="ECO:0000256" key="3">
    <source>
        <dbReference type="ARBA" id="ARBA00023237"/>
    </source>
</evidence>
<reference evidence="8" key="1">
    <citation type="journal article" date="2014" name="Int. J. Syst. Evol. Microbiol.">
        <title>Complete genome sequence of Corynebacterium casei LMG S-19264T (=DSM 44701T), isolated from a smear-ripened cheese.</title>
        <authorList>
            <consortium name="US DOE Joint Genome Institute (JGI-PGF)"/>
            <person name="Walter F."/>
            <person name="Albersmeier A."/>
            <person name="Kalinowski J."/>
            <person name="Ruckert C."/>
        </authorList>
    </citation>
    <scope>NUCLEOTIDE SEQUENCE</scope>
    <source>
        <strain evidence="8">CCM 7664</strain>
    </source>
</reference>
<dbReference type="Pfam" id="PF08479">
    <property type="entry name" value="POTRA_2"/>
    <property type="match status" value="1"/>
</dbReference>
<dbReference type="InterPro" id="IPR005565">
    <property type="entry name" value="Hemolysn_activator_HlyB_C"/>
</dbReference>
<dbReference type="Pfam" id="PF17287">
    <property type="entry name" value="POTRA_3"/>
    <property type="match status" value="1"/>
</dbReference>
<accession>A0A8J3F6D3</accession>
<keyword evidence="3" id="KW-0998">Cell outer membrane</keyword>
<gene>
    <name evidence="8" type="ORF">GCM10011430_18770</name>
</gene>
<name>A0A8J3F6D3_9BURK</name>
<feature type="domain" description="Haemolysin activator HlyB C-terminal" evidence="5">
    <location>
        <begin position="175"/>
        <end position="494"/>
    </location>
</feature>
<dbReference type="Gene3D" id="2.40.160.50">
    <property type="entry name" value="membrane protein fhac: a member of the omp85/tpsb transporter family"/>
    <property type="match status" value="1"/>
</dbReference>
<dbReference type="InterPro" id="IPR051544">
    <property type="entry name" value="TPS_OM_transporter"/>
</dbReference>
<evidence type="ECO:0000313" key="9">
    <source>
        <dbReference type="Proteomes" id="UP000627205"/>
    </source>
</evidence>
<evidence type="ECO:0000259" key="6">
    <source>
        <dbReference type="Pfam" id="PF08479"/>
    </source>
</evidence>
<keyword evidence="9" id="KW-1185">Reference proteome</keyword>
<dbReference type="GO" id="GO:0098046">
    <property type="term" value="C:type V protein secretion system complex"/>
    <property type="evidence" value="ECO:0007669"/>
    <property type="project" value="TreeGrafter"/>
</dbReference>
<dbReference type="PIRSF" id="PIRSF029745">
    <property type="entry name" value="FhaC"/>
    <property type="match status" value="1"/>
</dbReference>
<dbReference type="InterPro" id="IPR013686">
    <property type="entry name" value="Polypept-transport_assoc_ShlB"/>
</dbReference>
<dbReference type="Proteomes" id="UP000627205">
    <property type="component" value="Unassembled WGS sequence"/>
</dbReference>
<feature type="domain" description="ShlB POTRA" evidence="7">
    <location>
        <begin position="124"/>
        <end position="169"/>
    </location>
</feature>
<dbReference type="InterPro" id="IPR027282">
    <property type="entry name" value="TPS"/>
</dbReference>
<dbReference type="EMBL" id="BMDP01000002">
    <property type="protein sequence ID" value="GGI54703.1"/>
    <property type="molecule type" value="Genomic_DNA"/>
</dbReference>
<feature type="compositionally biased region" description="Polar residues" evidence="4">
    <location>
        <begin position="1"/>
        <end position="10"/>
    </location>
</feature>
<protein>
    <submittedName>
        <fullName evidence="8">Activator/secretion protein</fullName>
    </submittedName>
</protein>
<dbReference type="PANTHER" id="PTHR34597:SF3">
    <property type="entry name" value="OUTER MEMBRANE TRANSPORTER CDIB"/>
    <property type="match status" value="1"/>
</dbReference>
<feature type="region of interest" description="Disordered" evidence="4">
    <location>
        <begin position="1"/>
        <end position="25"/>
    </location>
</feature>
<evidence type="ECO:0000256" key="2">
    <source>
        <dbReference type="ARBA" id="ARBA00022692"/>
    </source>
</evidence>
<keyword evidence="1" id="KW-1134">Transmembrane beta strand</keyword>
<reference evidence="8" key="2">
    <citation type="submission" date="2020-09" db="EMBL/GenBank/DDBJ databases">
        <authorList>
            <person name="Sun Q."/>
            <person name="Sedlacek I."/>
        </authorList>
    </citation>
    <scope>NUCLEOTIDE SEQUENCE</scope>
    <source>
        <strain evidence="8">CCM 7664</strain>
    </source>
</reference>
<dbReference type="AlphaFoldDB" id="A0A8J3F6D3"/>
<dbReference type="PANTHER" id="PTHR34597">
    <property type="entry name" value="SLR1661 PROTEIN"/>
    <property type="match status" value="1"/>
</dbReference>
<evidence type="ECO:0000256" key="1">
    <source>
        <dbReference type="ARBA" id="ARBA00022452"/>
    </source>
</evidence>
<evidence type="ECO:0000313" key="8">
    <source>
        <dbReference type="EMBL" id="GGI54703.1"/>
    </source>
</evidence>
<feature type="domain" description="Polypeptide-transport-associated ShlB-type" evidence="6">
    <location>
        <begin position="34"/>
        <end position="106"/>
    </location>
</feature>
<evidence type="ECO:0000259" key="7">
    <source>
        <dbReference type="Pfam" id="PF17287"/>
    </source>
</evidence>
<organism evidence="8 9">
    <name type="scientific">Oxalicibacterium solurbis</name>
    <dbReference type="NCBI Taxonomy" id="69280"/>
    <lineage>
        <taxon>Bacteria</taxon>
        <taxon>Pseudomonadati</taxon>
        <taxon>Pseudomonadota</taxon>
        <taxon>Betaproteobacteria</taxon>
        <taxon>Burkholderiales</taxon>
        <taxon>Oxalobacteraceae</taxon>
        <taxon>Oxalicibacterium</taxon>
    </lineage>
</organism>
<evidence type="ECO:0000259" key="5">
    <source>
        <dbReference type="Pfam" id="PF03865"/>
    </source>
</evidence>
<comment type="caution">
    <text evidence="8">The sequence shown here is derived from an EMBL/GenBank/DDBJ whole genome shotgun (WGS) entry which is preliminary data.</text>
</comment>
<dbReference type="Gene3D" id="3.10.20.310">
    <property type="entry name" value="membrane protein fhac"/>
    <property type="match status" value="1"/>
</dbReference>
<dbReference type="GO" id="GO:0008320">
    <property type="term" value="F:protein transmembrane transporter activity"/>
    <property type="evidence" value="ECO:0007669"/>
    <property type="project" value="TreeGrafter"/>
</dbReference>
<proteinExistence type="predicted"/>
<dbReference type="GO" id="GO:0046819">
    <property type="term" value="P:protein secretion by the type V secretion system"/>
    <property type="evidence" value="ECO:0007669"/>
    <property type="project" value="TreeGrafter"/>
</dbReference>
<dbReference type="Pfam" id="PF03865">
    <property type="entry name" value="ShlB"/>
    <property type="match status" value="1"/>
</dbReference>
<keyword evidence="1" id="KW-0472">Membrane</keyword>
<keyword evidence="2" id="KW-0812">Transmembrane</keyword>
<evidence type="ECO:0000256" key="4">
    <source>
        <dbReference type="SAM" id="MobiDB-lite"/>
    </source>
</evidence>
<sequence length="530" mass="58614">MREQLQQQVPKQDLLRPEPAESAVTELPHETPCFVIEEFRFEGDGVQRFAWLKNVVLPYRGQCIGLEGIRRIAALLDAKLIEWGYATTKTSLPAQNMSGGTLLFHVHVGRVSAVRFVEAGSDLPDKAWGTWRNAYPVSEGDVLNIRDLEQGTEQMQRLPSQAVRNRIEPGEQADTSVVVIERQAGSLADRMRGGLTLDNSGTEPLGKKQFSGYLSLDNPLGLNDILSLNVSSNTENLNSEHRSQSASIGYSIPFGYSTLSYNRSKNRYAQIVQGTTAHFLSSGSSSSDQFRLDHILLRNASSKFGVYAAVSTRRARSFLDDVELLVQKRRTTNFETGINYKKLIGDAAIYLEAGYRRGMGWKDAQEDFSDSPDGLTLRPKLWLFSASITKPFAIAEQPFQYSLSINGQHTKDVTTSNDQFSIGNRYSVRGFDGESILLAESGYSLRNEVATSFQLAESVSMQAYAGIDLGRVWGASAELLIGTKLAGAVLGLRGQWKGLQWDIGVGTPLYKPEGFTTRNTNPYLTVTYGF</sequence>